<evidence type="ECO:0000313" key="2">
    <source>
        <dbReference type="Proteomes" id="UP000324800"/>
    </source>
</evidence>
<proteinExistence type="predicted"/>
<reference evidence="1 2" key="1">
    <citation type="submission" date="2019-03" db="EMBL/GenBank/DDBJ databases">
        <title>Single cell metagenomics reveals metabolic interactions within the superorganism composed of flagellate Streblomastix strix and complex community of Bacteroidetes bacteria on its surface.</title>
        <authorList>
            <person name="Treitli S.C."/>
            <person name="Kolisko M."/>
            <person name="Husnik F."/>
            <person name="Keeling P."/>
            <person name="Hampl V."/>
        </authorList>
    </citation>
    <scope>NUCLEOTIDE SEQUENCE [LARGE SCALE GENOMIC DNA]</scope>
    <source>
        <strain evidence="1">ST1C</strain>
    </source>
</reference>
<protein>
    <submittedName>
        <fullName evidence="1">Uncharacterized protein</fullName>
    </submittedName>
</protein>
<dbReference type="AlphaFoldDB" id="A0A5J4W9J2"/>
<dbReference type="EMBL" id="SNRW01003019">
    <property type="protein sequence ID" value="KAA6391029.1"/>
    <property type="molecule type" value="Genomic_DNA"/>
</dbReference>
<dbReference type="Proteomes" id="UP000324800">
    <property type="component" value="Unassembled WGS sequence"/>
</dbReference>
<organism evidence="1 2">
    <name type="scientific">Streblomastix strix</name>
    <dbReference type="NCBI Taxonomy" id="222440"/>
    <lineage>
        <taxon>Eukaryota</taxon>
        <taxon>Metamonada</taxon>
        <taxon>Preaxostyla</taxon>
        <taxon>Oxymonadida</taxon>
        <taxon>Streblomastigidae</taxon>
        <taxon>Streblomastix</taxon>
    </lineage>
</organism>
<name>A0A5J4W9J2_9EUKA</name>
<gene>
    <name evidence="1" type="ORF">EZS28_013448</name>
</gene>
<feature type="non-terminal residue" evidence="1">
    <location>
        <position position="1"/>
    </location>
</feature>
<evidence type="ECO:0000313" key="1">
    <source>
        <dbReference type="EMBL" id="KAA6391029.1"/>
    </source>
</evidence>
<comment type="caution">
    <text evidence="1">The sequence shown here is derived from an EMBL/GenBank/DDBJ whole genome shotgun (WGS) entry which is preliminary data.</text>
</comment>
<sequence>TNEGLSTTGKNSLTIFAERNKNAISGVLQVDLINRAAEALIDYSPSSWQQQQQQPSHVIVINMLAVQDQVLTAAEKISNSSKLGE</sequence>
<accession>A0A5J4W9J2</accession>